<sequence length="330" mass="37024">MFLCCFPTLWRGSGQKKAQSERHLCCCRVWRKRRHRHCSPSGRRRPQSSNEDAVEELVEAFTYAVNKEQECQARNTVQCQAENVNEDVIEEVVHGPHSTIYRVRVQVHQANNSSQCWSESSKEDAVEELNGGFNSSISLDKGKVCQAMDTIQCKTECAAELARNLTEANRMRALQEGTLRKVAASMVPALPGRNISRTSTHPTLSRAQEFLDLLLTGAMASTVGTWPDQVQGFGRALRFPWFQLKQANFPAPHHTDYNHLLWMELAQLEPTEAKPKGPPPGLQSTPEPEEGPAQVPAAAPARGPSLAWPGMKLHSKSSWRRLFESYFFLS</sequence>
<proteinExistence type="predicted"/>
<name>A0ABN9ZXJ6_PIPNA</name>
<protein>
    <submittedName>
        <fullName evidence="2">Uncharacterized protein</fullName>
    </submittedName>
</protein>
<evidence type="ECO:0000256" key="1">
    <source>
        <dbReference type="SAM" id="MobiDB-lite"/>
    </source>
</evidence>
<evidence type="ECO:0000313" key="2">
    <source>
        <dbReference type="EMBL" id="CAK6441416.1"/>
    </source>
</evidence>
<reference evidence="2" key="1">
    <citation type="submission" date="2023-12" db="EMBL/GenBank/DDBJ databases">
        <authorList>
            <person name="Brown T."/>
        </authorList>
    </citation>
    <scope>NUCLEOTIDE SEQUENCE</scope>
</reference>
<dbReference type="EMBL" id="OY882859">
    <property type="protein sequence ID" value="CAK6441416.1"/>
    <property type="molecule type" value="Genomic_DNA"/>
</dbReference>
<keyword evidence="3" id="KW-1185">Reference proteome</keyword>
<gene>
    <name evidence="2" type="ORF">MPIPNATIZW_LOCUS9722</name>
</gene>
<evidence type="ECO:0000313" key="3">
    <source>
        <dbReference type="Proteomes" id="UP001314169"/>
    </source>
</evidence>
<dbReference type="Proteomes" id="UP001314169">
    <property type="component" value="Chromosome 2"/>
</dbReference>
<accession>A0ABN9ZXJ6</accession>
<organism evidence="2 3">
    <name type="scientific">Pipistrellus nathusii</name>
    <name type="common">Nathusius' pipistrelle</name>
    <dbReference type="NCBI Taxonomy" id="59473"/>
    <lineage>
        <taxon>Eukaryota</taxon>
        <taxon>Metazoa</taxon>
        <taxon>Chordata</taxon>
        <taxon>Craniata</taxon>
        <taxon>Vertebrata</taxon>
        <taxon>Euteleostomi</taxon>
        <taxon>Mammalia</taxon>
        <taxon>Eutheria</taxon>
        <taxon>Laurasiatheria</taxon>
        <taxon>Chiroptera</taxon>
        <taxon>Yangochiroptera</taxon>
        <taxon>Vespertilionidae</taxon>
        <taxon>Pipistrellus</taxon>
    </lineage>
</organism>
<feature type="region of interest" description="Disordered" evidence="1">
    <location>
        <begin position="271"/>
        <end position="302"/>
    </location>
</feature>